<comment type="caution">
    <text evidence="2">The sequence shown here is derived from an EMBL/GenBank/DDBJ whole genome shotgun (WGS) entry which is preliminary data.</text>
</comment>
<keyword evidence="3" id="KW-1185">Reference proteome</keyword>
<dbReference type="EMBL" id="BGPR01019872">
    <property type="protein sequence ID" value="GBN83196.1"/>
    <property type="molecule type" value="Genomic_DNA"/>
</dbReference>
<dbReference type="Proteomes" id="UP000499080">
    <property type="component" value="Unassembled WGS sequence"/>
</dbReference>
<dbReference type="OrthoDB" id="6154036at2759"/>
<evidence type="ECO:0000313" key="2">
    <source>
        <dbReference type="EMBL" id="GBN83196.1"/>
    </source>
</evidence>
<feature type="domain" description="Mutator-like transposase" evidence="1">
    <location>
        <begin position="20"/>
        <end position="122"/>
    </location>
</feature>
<dbReference type="InterPro" id="IPR049012">
    <property type="entry name" value="Mutator_transp_dom"/>
</dbReference>
<dbReference type="Pfam" id="PF20700">
    <property type="entry name" value="Mutator"/>
    <property type="match status" value="1"/>
</dbReference>
<dbReference type="AlphaFoldDB" id="A0A4Y2S6I1"/>
<sequence length="122" mass="13361">MHARLKFPPGILNYWAQENIPEINRRITYAMRSVGQGLESMKKFCGIMYLNPPVSQNSYEQICGRVNATSMNVATESMKKATDEEIAAADSTDITVSGDGTWKTRSHTSQIGVCTVIGADTG</sequence>
<reference evidence="2 3" key="1">
    <citation type="journal article" date="2019" name="Sci. Rep.">
        <title>Orb-weaving spider Araneus ventricosus genome elucidates the spidroin gene catalogue.</title>
        <authorList>
            <person name="Kono N."/>
            <person name="Nakamura H."/>
            <person name="Ohtoshi R."/>
            <person name="Moran D.A.P."/>
            <person name="Shinohara A."/>
            <person name="Yoshida Y."/>
            <person name="Fujiwara M."/>
            <person name="Mori M."/>
            <person name="Tomita M."/>
            <person name="Arakawa K."/>
        </authorList>
    </citation>
    <scope>NUCLEOTIDE SEQUENCE [LARGE SCALE GENOMIC DNA]</scope>
</reference>
<organism evidence="2 3">
    <name type="scientific">Araneus ventricosus</name>
    <name type="common">Orbweaver spider</name>
    <name type="synonym">Epeira ventricosa</name>
    <dbReference type="NCBI Taxonomy" id="182803"/>
    <lineage>
        <taxon>Eukaryota</taxon>
        <taxon>Metazoa</taxon>
        <taxon>Ecdysozoa</taxon>
        <taxon>Arthropoda</taxon>
        <taxon>Chelicerata</taxon>
        <taxon>Arachnida</taxon>
        <taxon>Araneae</taxon>
        <taxon>Araneomorphae</taxon>
        <taxon>Entelegynae</taxon>
        <taxon>Araneoidea</taxon>
        <taxon>Araneidae</taxon>
        <taxon>Araneus</taxon>
    </lineage>
</organism>
<proteinExistence type="predicted"/>
<name>A0A4Y2S6I1_ARAVE</name>
<evidence type="ECO:0000313" key="3">
    <source>
        <dbReference type="Proteomes" id="UP000499080"/>
    </source>
</evidence>
<gene>
    <name evidence="2" type="ORF">AVEN_112635_1</name>
</gene>
<accession>A0A4Y2S6I1</accession>
<protein>
    <recommendedName>
        <fullName evidence="1">Mutator-like transposase domain-containing protein</fullName>
    </recommendedName>
</protein>
<evidence type="ECO:0000259" key="1">
    <source>
        <dbReference type="Pfam" id="PF20700"/>
    </source>
</evidence>